<name>A0A0G0SYJ7_9BACT</name>
<dbReference type="Gene3D" id="3.40.1400.10">
    <property type="entry name" value="Sugar-phosphate isomerase, RpiB/LacA/LacB"/>
    <property type="match status" value="1"/>
</dbReference>
<organism evidence="2 3">
    <name type="scientific">Candidatus Gottesmanbacteria bacterium GW2011_GWC2_39_8</name>
    <dbReference type="NCBI Taxonomy" id="1618450"/>
    <lineage>
        <taxon>Bacteria</taxon>
        <taxon>Candidatus Gottesmaniibacteriota</taxon>
    </lineage>
</organism>
<dbReference type="PANTHER" id="PTHR30345:SF0">
    <property type="entry name" value="DNA DAMAGE-REPAIR_TOLERATION PROTEIN DRT102"/>
    <property type="match status" value="1"/>
</dbReference>
<dbReference type="NCBIfam" id="TIGR00689">
    <property type="entry name" value="rpiB_lacA_lacB"/>
    <property type="match status" value="1"/>
</dbReference>
<gene>
    <name evidence="2" type="ORF">UT63_C0095G0008</name>
</gene>
<evidence type="ECO:0000313" key="2">
    <source>
        <dbReference type="EMBL" id="KKR30657.1"/>
    </source>
</evidence>
<dbReference type="EMBL" id="LBXN01000095">
    <property type="protein sequence ID" value="KKR30657.1"/>
    <property type="molecule type" value="Genomic_DNA"/>
</dbReference>
<evidence type="ECO:0000313" key="3">
    <source>
        <dbReference type="Proteomes" id="UP000034539"/>
    </source>
</evidence>
<dbReference type="PANTHER" id="PTHR30345">
    <property type="entry name" value="RIBOSE-5-PHOSPHATE ISOMERASE B"/>
    <property type="match status" value="1"/>
</dbReference>
<reference evidence="2 3" key="1">
    <citation type="journal article" date="2015" name="Nature">
        <title>rRNA introns, odd ribosomes, and small enigmatic genomes across a large radiation of phyla.</title>
        <authorList>
            <person name="Brown C.T."/>
            <person name="Hug L.A."/>
            <person name="Thomas B.C."/>
            <person name="Sharon I."/>
            <person name="Castelle C.J."/>
            <person name="Singh A."/>
            <person name="Wilkins M.J."/>
            <person name="Williams K.H."/>
            <person name="Banfield J.F."/>
        </authorList>
    </citation>
    <scope>NUCLEOTIDE SEQUENCE [LARGE SCALE GENOMIC DNA]</scope>
</reference>
<dbReference type="Proteomes" id="UP000034539">
    <property type="component" value="Unassembled WGS sequence"/>
</dbReference>
<dbReference type="PATRIC" id="fig|1618450.3.peg.1504"/>
<sequence>MKVYIGSDHGGYEFKKKYVPWLKEKGYEVVDVGYHTYDPDDDFPDIAFELAEKVVADPGSLGILMCRSGGGMTIAANKVPGARCSTAVSPEEVRHNRNDDDLNILALSGDYVSEELSFEMMEVFLKTPYSELTRFIRRLKKIEEYENKGCGGCCGGCK</sequence>
<evidence type="ECO:0000256" key="1">
    <source>
        <dbReference type="ARBA" id="ARBA00008754"/>
    </source>
</evidence>
<comment type="caution">
    <text evidence="2">The sequence shown here is derived from an EMBL/GenBank/DDBJ whole genome shotgun (WGS) entry which is preliminary data.</text>
</comment>
<dbReference type="InterPro" id="IPR036569">
    <property type="entry name" value="RpiB_LacA_LacB_sf"/>
</dbReference>
<dbReference type="GO" id="GO:0004751">
    <property type="term" value="F:ribose-5-phosphate isomerase activity"/>
    <property type="evidence" value="ECO:0007669"/>
    <property type="project" value="TreeGrafter"/>
</dbReference>
<dbReference type="GO" id="GO:0019316">
    <property type="term" value="P:D-allose catabolic process"/>
    <property type="evidence" value="ECO:0007669"/>
    <property type="project" value="TreeGrafter"/>
</dbReference>
<dbReference type="InterPro" id="IPR003500">
    <property type="entry name" value="RpiB_LacA_LacB"/>
</dbReference>
<dbReference type="GO" id="GO:0009052">
    <property type="term" value="P:pentose-phosphate shunt, non-oxidative branch"/>
    <property type="evidence" value="ECO:0007669"/>
    <property type="project" value="TreeGrafter"/>
</dbReference>
<dbReference type="AlphaFoldDB" id="A0A0G0SYJ7"/>
<dbReference type="SUPFAM" id="SSF89623">
    <property type="entry name" value="Ribose/Galactose isomerase RpiB/AlsB"/>
    <property type="match status" value="1"/>
</dbReference>
<keyword evidence="2" id="KW-0413">Isomerase</keyword>
<dbReference type="PIRSF" id="PIRSF005384">
    <property type="entry name" value="RpiB_LacA_B"/>
    <property type="match status" value="1"/>
</dbReference>
<protein>
    <submittedName>
        <fullName evidence="2">Ribose 5-phosphate isomerase</fullName>
    </submittedName>
</protein>
<comment type="similarity">
    <text evidence="1">Belongs to the LacAB/RpiB family.</text>
</comment>
<dbReference type="Pfam" id="PF02502">
    <property type="entry name" value="LacAB_rpiB"/>
    <property type="match status" value="1"/>
</dbReference>
<dbReference type="NCBIfam" id="NF004051">
    <property type="entry name" value="PRK05571.1"/>
    <property type="match status" value="1"/>
</dbReference>
<proteinExistence type="inferred from homology"/>
<accession>A0A0G0SYJ7</accession>